<gene>
    <name evidence="6" type="ORF">GCM10023352_20640</name>
</gene>
<dbReference type="HAMAP" id="MF_02087">
    <property type="entry name" value="PLP_homeostasis"/>
    <property type="match status" value="1"/>
</dbReference>
<dbReference type="SUPFAM" id="SSF51419">
    <property type="entry name" value="PLP-binding barrel"/>
    <property type="match status" value="1"/>
</dbReference>
<dbReference type="InterPro" id="IPR029066">
    <property type="entry name" value="PLP-binding_barrel"/>
</dbReference>
<evidence type="ECO:0000256" key="4">
    <source>
        <dbReference type="SAM" id="Coils"/>
    </source>
</evidence>
<comment type="similarity">
    <text evidence="2 3">Belongs to the pyridoxal phosphate-binding protein YggS/PROSC family.</text>
</comment>
<protein>
    <recommendedName>
        <fullName evidence="2">Pyridoxal phosphate homeostasis protein</fullName>
        <shortName evidence="2">PLP homeostasis protein</shortName>
    </recommendedName>
</protein>
<dbReference type="NCBIfam" id="TIGR00044">
    <property type="entry name" value="YggS family pyridoxal phosphate-dependent enzyme"/>
    <property type="match status" value="1"/>
</dbReference>
<dbReference type="PANTHER" id="PTHR10146">
    <property type="entry name" value="PROLINE SYNTHETASE CO-TRANSCRIBED BACTERIAL HOMOLOG PROTEIN"/>
    <property type="match status" value="1"/>
</dbReference>
<keyword evidence="1 2" id="KW-0663">Pyridoxal phosphate</keyword>
<evidence type="ECO:0000313" key="7">
    <source>
        <dbReference type="Proteomes" id="UP001500187"/>
    </source>
</evidence>
<dbReference type="PANTHER" id="PTHR10146:SF14">
    <property type="entry name" value="PYRIDOXAL PHOSPHATE HOMEOSTASIS PROTEIN"/>
    <property type="match status" value="1"/>
</dbReference>
<dbReference type="InterPro" id="IPR011078">
    <property type="entry name" value="PyrdxlP_homeostasis"/>
</dbReference>
<evidence type="ECO:0000256" key="1">
    <source>
        <dbReference type="ARBA" id="ARBA00022898"/>
    </source>
</evidence>
<feature type="domain" description="Alanine racemase N-terminal" evidence="5">
    <location>
        <begin position="43"/>
        <end position="267"/>
    </location>
</feature>
<evidence type="ECO:0000313" key="6">
    <source>
        <dbReference type="EMBL" id="GAA4800441.1"/>
    </source>
</evidence>
<sequence length="269" mass="28785">MLMYSEARAKELSHHLQEVQAQIAVASQDLSAVRARTSALPELTVVTKFFPAEDVAALYDMGVRSVGENRDQEAGGKATQLSLHAHSDDPLRWSFIGQLQTNKAKSVVKYAHEVQSVDRLSLAESLSKAYLNQLKRYEAGEGPAPASLANGGLKCLIQVGLNPQAPSTAGQASLGARGGASPEDTLELAHQISRLPGLVLGGVMAVPPLDQSADVAFERLYKTAEKLWGDFPEARTISAGMSSDLEAAIRWGSTNVRVGSHIMGKRPML</sequence>
<keyword evidence="4" id="KW-0175">Coiled coil</keyword>
<comment type="function">
    <text evidence="2">Pyridoxal 5'-phosphate (PLP)-binding protein, which is involved in PLP homeostasis.</text>
</comment>
<proteinExistence type="inferred from homology"/>
<dbReference type="Proteomes" id="UP001500187">
    <property type="component" value="Unassembled WGS sequence"/>
</dbReference>
<dbReference type="EMBL" id="BAABKP010000006">
    <property type="protein sequence ID" value="GAA4800441.1"/>
    <property type="molecule type" value="Genomic_DNA"/>
</dbReference>
<feature type="coiled-coil region" evidence="4">
    <location>
        <begin position="9"/>
        <end position="36"/>
    </location>
</feature>
<dbReference type="InterPro" id="IPR001608">
    <property type="entry name" value="Ala_racemase_N"/>
</dbReference>
<dbReference type="RefSeq" id="WP_345447272.1">
    <property type="nucleotide sequence ID" value="NZ_BAABKP010000006.1"/>
</dbReference>
<organism evidence="6 7">
    <name type="scientific">Rothia endophytica</name>
    <dbReference type="NCBI Taxonomy" id="1324766"/>
    <lineage>
        <taxon>Bacteria</taxon>
        <taxon>Bacillati</taxon>
        <taxon>Actinomycetota</taxon>
        <taxon>Actinomycetes</taxon>
        <taxon>Micrococcales</taxon>
        <taxon>Micrococcaceae</taxon>
        <taxon>Rothia</taxon>
    </lineage>
</organism>
<evidence type="ECO:0000256" key="3">
    <source>
        <dbReference type="RuleBase" id="RU004514"/>
    </source>
</evidence>
<dbReference type="PIRSF" id="PIRSF004848">
    <property type="entry name" value="YBL036c_PLPDEIII"/>
    <property type="match status" value="1"/>
</dbReference>
<comment type="caution">
    <text evidence="6">The sequence shown here is derived from an EMBL/GenBank/DDBJ whole genome shotgun (WGS) entry which is preliminary data.</text>
</comment>
<evidence type="ECO:0000256" key="2">
    <source>
        <dbReference type="HAMAP-Rule" id="MF_02087"/>
    </source>
</evidence>
<dbReference type="Gene3D" id="3.20.20.10">
    <property type="entry name" value="Alanine racemase"/>
    <property type="match status" value="1"/>
</dbReference>
<accession>A0ABP9BTR2</accession>
<dbReference type="Pfam" id="PF01168">
    <property type="entry name" value="Ala_racemase_N"/>
    <property type="match status" value="1"/>
</dbReference>
<dbReference type="CDD" id="cd00635">
    <property type="entry name" value="PLPDE_III_YBL036c_like"/>
    <property type="match status" value="1"/>
</dbReference>
<keyword evidence="7" id="KW-1185">Reference proteome</keyword>
<reference evidence="7" key="1">
    <citation type="journal article" date="2019" name="Int. J. Syst. Evol. Microbiol.">
        <title>The Global Catalogue of Microorganisms (GCM) 10K type strain sequencing project: providing services to taxonomists for standard genome sequencing and annotation.</title>
        <authorList>
            <consortium name="The Broad Institute Genomics Platform"/>
            <consortium name="The Broad Institute Genome Sequencing Center for Infectious Disease"/>
            <person name="Wu L."/>
            <person name="Ma J."/>
        </authorList>
    </citation>
    <scope>NUCLEOTIDE SEQUENCE [LARGE SCALE GENOMIC DNA]</scope>
    <source>
        <strain evidence="7">JCM 18541</strain>
    </source>
</reference>
<name>A0ABP9BTR2_9MICC</name>
<evidence type="ECO:0000259" key="5">
    <source>
        <dbReference type="Pfam" id="PF01168"/>
    </source>
</evidence>
<feature type="modified residue" description="N6-(pyridoxal phosphate)lysine" evidence="2">
    <location>
        <position position="48"/>
    </location>
</feature>